<evidence type="ECO:0000313" key="2">
    <source>
        <dbReference type="Proteomes" id="UP001374535"/>
    </source>
</evidence>
<name>A0AAQ3NJC5_VIGMU</name>
<evidence type="ECO:0000313" key="1">
    <source>
        <dbReference type="EMBL" id="WVZ09787.1"/>
    </source>
</evidence>
<dbReference type="AlphaFoldDB" id="A0AAQ3NJC5"/>
<gene>
    <name evidence="1" type="ORF">V8G54_014317</name>
</gene>
<keyword evidence="2" id="KW-1185">Reference proteome</keyword>
<sequence>MGGRWKTFSLFYNRLTTSSSSSSSSFSKSHFLSFNRSLSLAAAPSEIPDPDPNGLSAPDIDPTVKIPVKAYFLSTRYPTILSYSSSILSMAPFAILVFCENGSFSGARLCDVYLLLSLLFHLRGEDHTVWELKFVLFSFNL</sequence>
<proteinExistence type="predicted"/>
<organism evidence="1 2">
    <name type="scientific">Vigna mungo</name>
    <name type="common">Black gram</name>
    <name type="synonym">Phaseolus mungo</name>
    <dbReference type="NCBI Taxonomy" id="3915"/>
    <lineage>
        <taxon>Eukaryota</taxon>
        <taxon>Viridiplantae</taxon>
        <taxon>Streptophyta</taxon>
        <taxon>Embryophyta</taxon>
        <taxon>Tracheophyta</taxon>
        <taxon>Spermatophyta</taxon>
        <taxon>Magnoliopsida</taxon>
        <taxon>eudicotyledons</taxon>
        <taxon>Gunneridae</taxon>
        <taxon>Pentapetalae</taxon>
        <taxon>rosids</taxon>
        <taxon>fabids</taxon>
        <taxon>Fabales</taxon>
        <taxon>Fabaceae</taxon>
        <taxon>Papilionoideae</taxon>
        <taxon>50 kb inversion clade</taxon>
        <taxon>NPAAA clade</taxon>
        <taxon>indigoferoid/millettioid clade</taxon>
        <taxon>Phaseoleae</taxon>
        <taxon>Vigna</taxon>
    </lineage>
</organism>
<protein>
    <submittedName>
        <fullName evidence="1">Uncharacterized protein</fullName>
    </submittedName>
</protein>
<reference evidence="1 2" key="1">
    <citation type="journal article" date="2023" name="Life. Sci Alliance">
        <title>Evolutionary insights into 3D genome organization and epigenetic landscape of Vigna mungo.</title>
        <authorList>
            <person name="Junaid A."/>
            <person name="Singh B."/>
            <person name="Bhatia S."/>
        </authorList>
    </citation>
    <scope>NUCLEOTIDE SEQUENCE [LARGE SCALE GENOMIC DNA]</scope>
    <source>
        <strain evidence="1">Urdbean</strain>
    </source>
</reference>
<accession>A0AAQ3NJC5</accession>
<dbReference type="EMBL" id="CP144696">
    <property type="protein sequence ID" value="WVZ09787.1"/>
    <property type="molecule type" value="Genomic_DNA"/>
</dbReference>
<dbReference type="Proteomes" id="UP001374535">
    <property type="component" value="Chromosome 5"/>
</dbReference>